<keyword evidence="6" id="KW-0687">Ribonucleoprotein</keyword>
<dbReference type="CDD" id="cd00403">
    <property type="entry name" value="Ribosomal_L1"/>
    <property type="match status" value="1"/>
</dbReference>
<comment type="subunit">
    <text evidence="2">Part of the 50S ribosomal subunit.</text>
</comment>
<sequence>KLATVPSTILQNEITISEALQHMRDNATANFHESIDVAVSLGVDPKRSDMAIRGVTKLPHQTGKIIRVCVFAEGIAADEAHAAGAHIVGGESLVADIKLNGFSSINFDKAIAHDKMLPKLGEIAKILGRRGMMPNRKVGTVTSNVGNAVKDMQSGRVEFRAEKNAIVQACIGKMHFTDAALEENVLSFLVAVMSLRPRGLKGAPSESNFVKDIVLSSTMG</sequence>
<evidence type="ECO:0000256" key="1">
    <source>
        <dbReference type="ARBA" id="ARBA00010531"/>
    </source>
</evidence>
<dbReference type="GO" id="GO:0019843">
    <property type="term" value="F:rRNA binding"/>
    <property type="evidence" value="ECO:0007669"/>
    <property type="project" value="UniProtKB-KW"/>
</dbReference>
<dbReference type="Proteomes" id="UP000002009">
    <property type="component" value="Chromosome 1"/>
</dbReference>
<dbReference type="PIRSF" id="PIRSF002155">
    <property type="entry name" value="Ribosomal_L1"/>
    <property type="match status" value="1"/>
</dbReference>
<name>C1FE96_MICCC</name>
<dbReference type="RefSeq" id="XP_002507266.1">
    <property type="nucleotide sequence ID" value="XM_002507220.1"/>
</dbReference>
<accession>C1FE96</accession>
<dbReference type="AlphaFoldDB" id="C1FE96"/>
<evidence type="ECO:0000256" key="5">
    <source>
        <dbReference type="ARBA" id="ARBA00022980"/>
    </source>
</evidence>
<evidence type="ECO:0000256" key="8">
    <source>
        <dbReference type="ARBA" id="ARBA00082680"/>
    </source>
</evidence>
<comment type="similarity">
    <text evidence="1">Belongs to the universal ribosomal protein uL1 family.</text>
</comment>
<dbReference type="InterPro" id="IPR023674">
    <property type="entry name" value="Ribosomal_uL1-like"/>
</dbReference>
<dbReference type="KEGG" id="mis:MICPUN_72411"/>
<evidence type="ECO:0000313" key="9">
    <source>
        <dbReference type="EMBL" id="ACO68524.1"/>
    </source>
</evidence>
<dbReference type="InParanoid" id="C1FE96"/>
<dbReference type="InterPro" id="IPR028364">
    <property type="entry name" value="Ribosomal_uL1/biogenesis"/>
</dbReference>
<dbReference type="Gene3D" id="3.30.190.20">
    <property type="match status" value="1"/>
</dbReference>
<evidence type="ECO:0000256" key="7">
    <source>
        <dbReference type="ARBA" id="ARBA00035205"/>
    </source>
</evidence>
<dbReference type="SUPFAM" id="SSF56808">
    <property type="entry name" value="Ribosomal protein L1"/>
    <property type="match status" value="1"/>
</dbReference>
<reference evidence="9 10" key="1">
    <citation type="journal article" date="2009" name="Science">
        <title>Green evolution and dynamic adaptations revealed by genomes of the marine picoeukaryotes Micromonas.</title>
        <authorList>
            <person name="Worden A.Z."/>
            <person name="Lee J.H."/>
            <person name="Mock T."/>
            <person name="Rouze P."/>
            <person name="Simmons M.P."/>
            <person name="Aerts A.L."/>
            <person name="Allen A.E."/>
            <person name="Cuvelier M.L."/>
            <person name="Derelle E."/>
            <person name="Everett M.V."/>
            <person name="Foulon E."/>
            <person name="Grimwood J."/>
            <person name="Gundlach H."/>
            <person name="Henrissat B."/>
            <person name="Napoli C."/>
            <person name="McDonald S.M."/>
            <person name="Parker M.S."/>
            <person name="Rombauts S."/>
            <person name="Salamov A."/>
            <person name="Von Dassow P."/>
            <person name="Badger J.H."/>
            <person name="Coutinho P.M."/>
            <person name="Demir E."/>
            <person name="Dubchak I."/>
            <person name="Gentemann C."/>
            <person name="Eikrem W."/>
            <person name="Gready J.E."/>
            <person name="John U."/>
            <person name="Lanier W."/>
            <person name="Lindquist E.A."/>
            <person name="Lucas S."/>
            <person name="Mayer K.F."/>
            <person name="Moreau H."/>
            <person name="Not F."/>
            <person name="Otillar R."/>
            <person name="Panaud O."/>
            <person name="Pangilinan J."/>
            <person name="Paulsen I."/>
            <person name="Piegu B."/>
            <person name="Poliakov A."/>
            <person name="Robbens S."/>
            <person name="Schmutz J."/>
            <person name="Toulza E."/>
            <person name="Wyss T."/>
            <person name="Zelensky A."/>
            <person name="Zhou K."/>
            <person name="Armbrust E.V."/>
            <person name="Bhattacharya D."/>
            <person name="Goodenough U.W."/>
            <person name="Van de Peer Y."/>
            <person name="Grigoriev I.V."/>
        </authorList>
    </citation>
    <scope>NUCLEOTIDE SEQUENCE [LARGE SCALE GENOMIC DNA]</scope>
    <source>
        <strain evidence="10">RCC299 / NOUM17</strain>
    </source>
</reference>
<keyword evidence="3" id="KW-0699">rRNA-binding</keyword>
<dbReference type="NCBIfam" id="TIGR01169">
    <property type="entry name" value="rplA_bact"/>
    <property type="match status" value="1"/>
</dbReference>
<dbReference type="Pfam" id="PF00687">
    <property type="entry name" value="Ribosomal_L1"/>
    <property type="match status" value="1"/>
</dbReference>
<organism evidence="9 10">
    <name type="scientific">Micromonas commoda (strain RCC299 / NOUM17 / CCMP2709)</name>
    <name type="common">Picoplanktonic green alga</name>
    <dbReference type="NCBI Taxonomy" id="296587"/>
    <lineage>
        <taxon>Eukaryota</taxon>
        <taxon>Viridiplantae</taxon>
        <taxon>Chlorophyta</taxon>
        <taxon>Mamiellophyceae</taxon>
        <taxon>Mamiellales</taxon>
        <taxon>Mamiellaceae</taxon>
        <taxon>Micromonas</taxon>
    </lineage>
</organism>
<dbReference type="STRING" id="296587.C1FE96"/>
<feature type="non-terminal residue" evidence="9">
    <location>
        <position position="1"/>
    </location>
</feature>
<dbReference type="GO" id="GO:0015934">
    <property type="term" value="C:large ribosomal subunit"/>
    <property type="evidence" value="ECO:0007669"/>
    <property type="project" value="InterPro"/>
</dbReference>
<dbReference type="GO" id="GO:0006412">
    <property type="term" value="P:translation"/>
    <property type="evidence" value="ECO:0007669"/>
    <property type="project" value="InterPro"/>
</dbReference>
<dbReference type="eggNOG" id="KOG1569">
    <property type="taxonomic scope" value="Eukaryota"/>
</dbReference>
<dbReference type="FunFam" id="3.40.50.790:FF:000001">
    <property type="entry name" value="50S ribosomal protein L1"/>
    <property type="match status" value="1"/>
</dbReference>
<dbReference type="InterPro" id="IPR005878">
    <property type="entry name" value="Ribosom_uL1_bac-type"/>
</dbReference>
<keyword evidence="4" id="KW-0694">RNA-binding</keyword>
<feature type="non-terminal residue" evidence="9">
    <location>
        <position position="220"/>
    </location>
</feature>
<evidence type="ECO:0000256" key="6">
    <source>
        <dbReference type="ARBA" id="ARBA00023274"/>
    </source>
</evidence>
<proteinExistence type="inferred from homology"/>
<evidence type="ECO:0000256" key="3">
    <source>
        <dbReference type="ARBA" id="ARBA00022730"/>
    </source>
</evidence>
<evidence type="ECO:0000256" key="4">
    <source>
        <dbReference type="ARBA" id="ARBA00022884"/>
    </source>
</evidence>
<dbReference type="OrthoDB" id="1747252at2759"/>
<evidence type="ECO:0000256" key="2">
    <source>
        <dbReference type="ARBA" id="ARBA00011838"/>
    </source>
</evidence>
<dbReference type="InterPro" id="IPR002143">
    <property type="entry name" value="Ribosomal_uL1"/>
</dbReference>
<dbReference type="PANTHER" id="PTHR36427">
    <property type="entry name" value="54S RIBOSOMAL PROTEIN L1, MITOCHONDRIAL"/>
    <property type="match status" value="1"/>
</dbReference>
<dbReference type="EMBL" id="CP001574">
    <property type="protein sequence ID" value="ACO68524.1"/>
    <property type="molecule type" value="Genomic_DNA"/>
</dbReference>
<gene>
    <name evidence="9" type="ORF">MICPUN_72411</name>
</gene>
<dbReference type="InterPro" id="IPR016095">
    <property type="entry name" value="Ribosomal_uL1_3-a/b-sand"/>
</dbReference>
<keyword evidence="10" id="KW-1185">Reference proteome</keyword>
<protein>
    <recommendedName>
        <fullName evidence="7">Large ribosomal subunit protein uL1c</fullName>
    </recommendedName>
    <alternativeName>
        <fullName evidence="8">CL1</fullName>
    </alternativeName>
</protein>
<dbReference type="PANTHER" id="PTHR36427:SF4">
    <property type="entry name" value="RIBOSOMAL PROTEIN L1P_L10E FAMILY"/>
    <property type="match status" value="1"/>
</dbReference>
<evidence type="ECO:0000313" key="10">
    <source>
        <dbReference type="Proteomes" id="UP000002009"/>
    </source>
</evidence>
<keyword evidence="5" id="KW-0689">Ribosomal protein</keyword>
<dbReference type="GeneID" id="8250191"/>
<dbReference type="OMA" id="EFRVDKH"/>
<dbReference type="GO" id="GO:0003735">
    <property type="term" value="F:structural constituent of ribosome"/>
    <property type="evidence" value="ECO:0007669"/>
    <property type="project" value="InterPro"/>
</dbReference>
<dbReference type="Gene3D" id="3.40.50.790">
    <property type="match status" value="1"/>
</dbReference>